<dbReference type="AlphaFoldDB" id="A0AA89PFZ5"/>
<feature type="signal peptide" evidence="1">
    <location>
        <begin position="1"/>
        <end position="22"/>
    </location>
</feature>
<dbReference type="RefSeq" id="WP_237567839.1">
    <property type="nucleotide sequence ID" value="NZ_CP047491.1"/>
</dbReference>
<evidence type="ECO:0000313" key="2">
    <source>
        <dbReference type="EMBL" id="MBB5213239.1"/>
    </source>
</evidence>
<gene>
    <name evidence="2" type="ORF">HNQ53_003487</name>
</gene>
<name>A0AA89PFZ5_9GAMM</name>
<dbReference type="EMBL" id="JACHHR010000007">
    <property type="protein sequence ID" value="MBB5213239.1"/>
    <property type="molecule type" value="Genomic_DNA"/>
</dbReference>
<feature type="chain" id="PRO_5041688734" evidence="1">
    <location>
        <begin position="23"/>
        <end position="96"/>
    </location>
</feature>
<evidence type="ECO:0000256" key="1">
    <source>
        <dbReference type="SAM" id="SignalP"/>
    </source>
</evidence>
<dbReference type="Proteomes" id="UP000563601">
    <property type="component" value="Unassembled WGS sequence"/>
</dbReference>
<reference evidence="2 3" key="1">
    <citation type="submission" date="2020-08" db="EMBL/GenBank/DDBJ databases">
        <title>Genomic Encyclopedia of Type Strains, Phase IV (KMG-IV): sequencing the most valuable type-strain genomes for metagenomic binning, comparative biology and taxonomic classification.</title>
        <authorList>
            <person name="Goeker M."/>
        </authorList>
    </citation>
    <scope>NUCLEOTIDE SEQUENCE [LARGE SCALE GENOMIC DNA]</scope>
    <source>
        <strain evidence="2 3">DSM 11525</strain>
    </source>
</reference>
<keyword evidence="1" id="KW-0732">Signal</keyword>
<proteinExistence type="predicted"/>
<comment type="caution">
    <text evidence="2">The sequence shown here is derived from an EMBL/GenBank/DDBJ whole genome shotgun (WGS) entry which is preliminary data.</text>
</comment>
<evidence type="ECO:0000313" key="3">
    <source>
        <dbReference type="Proteomes" id="UP000563601"/>
    </source>
</evidence>
<protein>
    <submittedName>
        <fullName evidence="2">Uncharacterized protein</fullName>
    </submittedName>
</protein>
<organism evidence="2 3">
    <name type="scientific">Microbulbifer hydrolyticus</name>
    <dbReference type="NCBI Taxonomy" id="48074"/>
    <lineage>
        <taxon>Bacteria</taxon>
        <taxon>Pseudomonadati</taxon>
        <taxon>Pseudomonadota</taxon>
        <taxon>Gammaproteobacteria</taxon>
        <taxon>Cellvibrionales</taxon>
        <taxon>Microbulbiferaceae</taxon>
        <taxon>Microbulbifer</taxon>
    </lineage>
</organism>
<sequence>MKKMKNIAIFMALGLCLFMVNASGQSQVSPNPNASSNMNMLVPIIKAQLEALGNPELLKAQAKYFRELYLSLKKQGFTEEQAMQIVVALASSRTTT</sequence>
<accession>A0AA89PFZ5</accession>